<dbReference type="Proteomes" id="UP000217790">
    <property type="component" value="Unassembled WGS sequence"/>
</dbReference>
<protein>
    <submittedName>
        <fullName evidence="2">Uncharacterized protein</fullName>
    </submittedName>
</protein>
<gene>
    <name evidence="2" type="ORF">ARMGADRAFT_1022726</name>
</gene>
<keyword evidence="1" id="KW-1133">Transmembrane helix</keyword>
<dbReference type="InParanoid" id="A0A2H3EA36"/>
<name>A0A2H3EA36_ARMGA</name>
<evidence type="ECO:0000313" key="2">
    <source>
        <dbReference type="EMBL" id="PBL04272.1"/>
    </source>
</evidence>
<dbReference type="AlphaFoldDB" id="A0A2H3EA36"/>
<reference evidence="3" key="1">
    <citation type="journal article" date="2017" name="Nat. Ecol. Evol.">
        <title>Genome expansion and lineage-specific genetic innovations in the forest pathogenic fungi Armillaria.</title>
        <authorList>
            <person name="Sipos G."/>
            <person name="Prasanna A.N."/>
            <person name="Walter M.C."/>
            <person name="O'Connor E."/>
            <person name="Balint B."/>
            <person name="Krizsan K."/>
            <person name="Kiss B."/>
            <person name="Hess J."/>
            <person name="Varga T."/>
            <person name="Slot J."/>
            <person name="Riley R."/>
            <person name="Boka B."/>
            <person name="Rigling D."/>
            <person name="Barry K."/>
            <person name="Lee J."/>
            <person name="Mihaltcheva S."/>
            <person name="LaButti K."/>
            <person name="Lipzen A."/>
            <person name="Waldron R."/>
            <person name="Moloney N.M."/>
            <person name="Sperisen C."/>
            <person name="Kredics L."/>
            <person name="Vagvoelgyi C."/>
            <person name="Patrignani A."/>
            <person name="Fitzpatrick D."/>
            <person name="Nagy I."/>
            <person name="Doyle S."/>
            <person name="Anderson J.B."/>
            <person name="Grigoriev I.V."/>
            <person name="Gueldener U."/>
            <person name="Muensterkoetter M."/>
            <person name="Nagy L.G."/>
        </authorList>
    </citation>
    <scope>NUCLEOTIDE SEQUENCE [LARGE SCALE GENOMIC DNA]</scope>
    <source>
        <strain evidence="3">Ar21-2</strain>
    </source>
</reference>
<feature type="transmembrane region" description="Helical" evidence="1">
    <location>
        <begin position="60"/>
        <end position="81"/>
    </location>
</feature>
<organism evidence="2 3">
    <name type="scientific">Armillaria gallica</name>
    <name type="common">Bulbous honey fungus</name>
    <name type="synonym">Armillaria bulbosa</name>
    <dbReference type="NCBI Taxonomy" id="47427"/>
    <lineage>
        <taxon>Eukaryota</taxon>
        <taxon>Fungi</taxon>
        <taxon>Dikarya</taxon>
        <taxon>Basidiomycota</taxon>
        <taxon>Agaricomycotina</taxon>
        <taxon>Agaricomycetes</taxon>
        <taxon>Agaricomycetidae</taxon>
        <taxon>Agaricales</taxon>
        <taxon>Marasmiineae</taxon>
        <taxon>Physalacriaceae</taxon>
        <taxon>Armillaria</taxon>
    </lineage>
</organism>
<accession>A0A2H3EA36</accession>
<dbReference type="OrthoDB" id="10359814at2759"/>
<dbReference type="EMBL" id="KZ293644">
    <property type="protein sequence ID" value="PBL04272.1"/>
    <property type="molecule type" value="Genomic_DNA"/>
</dbReference>
<evidence type="ECO:0000313" key="3">
    <source>
        <dbReference type="Proteomes" id="UP000217790"/>
    </source>
</evidence>
<sequence>MHQVRVLGVKSELPKPLFANRGRLNKRWVCSFSNGSNYRMDERECSPDTFDSYMGLYIEMYLLTFDGVFFFLWTIIIELLIMAASMGHRGGHHWEEEHACGLPQMVWIGTAFDSPLAFAVRPEYNVLSRAWIEGTRIPPVPLVKYSAGASYVHQNPATSETAPIA</sequence>
<keyword evidence="1" id="KW-0472">Membrane</keyword>
<evidence type="ECO:0000256" key="1">
    <source>
        <dbReference type="SAM" id="Phobius"/>
    </source>
</evidence>
<proteinExistence type="predicted"/>
<keyword evidence="1" id="KW-0812">Transmembrane</keyword>
<keyword evidence="3" id="KW-1185">Reference proteome</keyword>